<dbReference type="AlphaFoldDB" id="A0A1F5ISL0"/>
<reference evidence="2 3" key="1">
    <citation type="journal article" date="2016" name="Nat. Commun.">
        <title>Thousands of microbial genomes shed light on interconnected biogeochemical processes in an aquifer system.</title>
        <authorList>
            <person name="Anantharaman K."/>
            <person name="Brown C.T."/>
            <person name="Hug L.A."/>
            <person name="Sharon I."/>
            <person name="Castelle C.J."/>
            <person name="Probst A.J."/>
            <person name="Thomas B.C."/>
            <person name="Singh A."/>
            <person name="Wilkins M.J."/>
            <person name="Karaoz U."/>
            <person name="Brodie E.L."/>
            <person name="Williams K.H."/>
            <person name="Hubbard S.S."/>
            <person name="Banfield J.F."/>
        </authorList>
    </citation>
    <scope>NUCLEOTIDE SEQUENCE [LARGE SCALE GENOMIC DNA]</scope>
</reference>
<dbReference type="InterPro" id="IPR017945">
    <property type="entry name" value="DHBP_synth_RibB-like_a/b_dom"/>
</dbReference>
<protein>
    <recommendedName>
        <fullName evidence="1">YrdC-like domain-containing protein</fullName>
    </recommendedName>
</protein>
<evidence type="ECO:0000259" key="1">
    <source>
        <dbReference type="PROSITE" id="PS51163"/>
    </source>
</evidence>
<feature type="domain" description="YrdC-like" evidence="1">
    <location>
        <begin position="39"/>
        <end position="249"/>
    </location>
</feature>
<accession>A0A1F5ISL0</accession>
<evidence type="ECO:0000313" key="3">
    <source>
        <dbReference type="Proteomes" id="UP000176336"/>
    </source>
</evidence>
<gene>
    <name evidence="2" type="ORF">A2871_00650</name>
</gene>
<dbReference type="InterPro" id="IPR006070">
    <property type="entry name" value="Sua5-like_dom"/>
</dbReference>
<dbReference type="PROSITE" id="PS51163">
    <property type="entry name" value="YRDC"/>
    <property type="match status" value="1"/>
</dbReference>
<name>A0A1F5ISL0_9BACT</name>
<dbReference type="Proteomes" id="UP000176336">
    <property type="component" value="Unassembled WGS sequence"/>
</dbReference>
<dbReference type="EMBL" id="MFCR01000003">
    <property type="protein sequence ID" value="OGE19345.1"/>
    <property type="molecule type" value="Genomic_DNA"/>
</dbReference>
<dbReference type="SUPFAM" id="SSF55821">
    <property type="entry name" value="YrdC/RibB"/>
    <property type="match status" value="1"/>
</dbReference>
<dbReference type="Gene3D" id="3.90.870.10">
    <property type="entry name" value="DHBP synthase"/>
    <property type="match status" value="1"/>
</dbReference>
<proteinExistence type="predicted"/>
<comment type="caution">
    <text evidence="2">The sequence shown here is derived from an EMBL/GenBank/DDBJ whole genome shotgun (WGS) entry which is preliminary data.</text>
</comment>
<dbReference type="GO" id="GO:0003725">
    <property type="term" value="F:double-stranded RNA binding"/>
    <property type="evidence" value="ECO:0007669"/>
    <property type="project" value="InterPro"/>
</dbReference>
<sequence length="273" mass="31368">MQESGLRSSMHRWVDMRPSIVARGIIEMWKRRQQIEHMRPQIQEAVSHLVEGRPILFPGQGVYVLLIDGNNQEAIEALRSEKGRRQDQREATVVPPSRLFTMVDFDRLNELNPQINRGTIQRLYRAHPVGLIVPCLEEKTPPDLITYHEVNGETIPTIMNIWLARYRLYKIFWEELSRYPDALSSGSSANRTGFPSPTRFNDAYRFRANFVASSIAVKDPHEALHFYQGSHDVLSLITNPPEVARESSVSSIKHPAEFQKFRDILPNLVISKG</sequence>
<evidence type="ECO:0000313" key="2">
    <source>
        <dbReference type="EMBL" id="OGE19345.1"/>
    </source>
</evidence>
<organism evidence="2 3">
    <name type="scientific">Candidatus Daviesbacteria bacterium RIFCSPHIGHO2_01_FULL_41_23</name>
    <dbReference type="NCBI Taxonomy" id="1797764"/>
    <lineage>
        <taxon>Bacteria</taxon>
        <taxon>Candidatus Daviesiibacteriota</taxon>
    </lineage>
</organism>